<dbReference type="SMART" id="SM00073">
    <property type="entry name" value="HPT"/>
    <property type="match status" value="4"/>
</dbReference>
<evidence type="ECO:0000256" key="11">
    <source>
        <dbReference type="SAM" id="Coils"/>
    </source>
</evidence>
<dbReference type="SMART" id="SM00448">
    <property type="entry name" value="REC"/>
    <property type="match status" value="1"/>
</dbReference>
<evidence type="ECO:0000256" key="3">
    <source>
        <dbReference type="ARBA" id="ARBA00021495"/>
    </source>
</evidence>
<dbReference type="InterPro" id="IPR005467">
    <property type="entry name" value="His_kinase_dom"/>
</dbReference>
<dbReference type="RefSeq" id="WP_057710250.1">
    <property type="nucleotide sequence ID" value="NZ_JAAQYI010000004.1"/>
</dbReference>
<dbReference type="GeneID" id="45732518"/>
<dbReference type="Pfam" id="PF26379">
    <property type="entry name" value="FimL_2nd"/>
    <property type="match status" value="1"/>
</dbReference>
<feature type="modified residue" description="Phosphohistidine" evidence="9">
    <location>
        <position position="655"/>
    </location>
</feature>
<dbReference type="EC" id="2.7.13.3" evidence="2"/>
<evidence type="ECO:0000256" key="1">
    <source>
        <dbReference type="ARBA" id="ARBA00000085"/>
    </source>
</evidence>
<dbReference type="Proteomes" id="UP000586252">
    <property type="component" value="Unassembled WGS sequence"/>
</dbReference>
<dbReference type="EMBL" id="JAAQYI010000004">
    <property type="protein sequence ID" value="NNA78846.1"/>
    <property type="molecule type" value="Genomic_DNA"/>
</dbReference>
<feature type="modified residue" description="4-aspartylphosphate" evidence="10">
    <location>
        <position position="1867"/>
    </location>
</feature>
<dbReference type="InterPro" id="IPR058661">
    <property type="entry name" value="FimL_2nd"/>
</dbReference>
<dbReference type="Pfam" id="PF00072">
    <property type="entry name" value="Response_reg"/>
    <property type="match status" value="1"/>
</dbReference>
<dbReference type="PRINTS" id="PR00344">
    <property type="entry name" value="BCTRLSENSOR"/>
</dbReference>
<evidence type="ECO:0000256" key="12">
    <source>
        <dbReference type="SAM" id="MobiDB-lite"/>
    </source>
</evidence>
<evidence type="ECO:0000313" key="18">
    <source>
        <dbReference type="Proteomes" id="UP000586252"/>
    </source>
</evidence>
<dbReference type="Pfam" id="PF01627">
    <property type="entry name" value="Hpt"/>
    <property type="match status" value="5"/>
</dbReference>
<dbReference type="InterPro" id="IPR003594">
    <property type="entry name" value="HATPase_dom"/>
</dbReference>
<feature type="modified residue" description="Phosphohistidine" evidence="9">
    <location>
        <position position="1089"/>
    </location>
</feature>
<feature type="domain" description="Histidine kinase" evidence="13">
    <location>
        <begin position="1402"/>
        <end position="1654"/>
    </location>
</feature>
<evidence type="ECO:0000256" key="4">
    <source>
        <dbReference type="ARBA" id="ARBA00022553"/>
    </source>
</evidence>
<evidence type="ECO:0000259" key="16">
    <source>
        <dbReference type="PROSITE" id="PS50894"/>
    </source>
</evidence>
<dbReference type="InterPro" id="IPR011006">
    <property type="entry name" value="CheY-like_superfamily"/>
</dbReference>
<dbReference type="PROSITE" id="PS50851">
    <property type="entry name" value="CHEW"/>
    <property type="match status" value="1"/>
</dbReference>
<gene>
    <name evidence="17" type="ORF">HBO30_08935</name>
</gene>
<evidence type="ECO:0000259" key="13">
    <source>
        <dbReference type="PROSITE" id="PS50109"/>
    </source>
</evidence>
<keyword evidence="4 10" id="KW-0597">Phosphoprotein</keyword>
<dbReference type="InterPro" id="IPR051315">
    <property type="entry name" value="Bact_Chemotaxis_CheA"/>
</dbReference>
<feature type="modified residue" description="Phosphohistidine" evidence="9">
    <location>
        <position position="1227"/>
    </location>
</feature>
<dbReference type="InterPro" id="IPR002545">
    <property type="entry name" value="CheW-lke_dom"/>
</dbReference>
<dbReference type="CDD" id="cd17546">
    <property type="entry name" value="REC_hyHK_CKI1_RcsC-like"/>
    <property type="match status" value="1"/>
</dbReference>
<dbReference type="InterPro" id="IPR036890">
    <property type="entry name" value="HATPase_C_sf"/>
</dbReference>
<dbReference type="InterPro" id="IPR036641">
    <property type="entry name" value="HPT_dom_sf"/>
</dbReference>
<evidence type="ECO:0000256" key="7">
    <source>
        <dbReference type="ARBA" id="ARBA00023012"/>
    </source>
</evidence>
<feature type="domain" description="HPt" evidence="16">
    <location>
        <begin position="612"/>
        <end position="712"/>
    </location>
</feature>
<evidence type="ECO:0000259" key="14">
    <source>
        <dbReference type="PROSITE" id="PS50110"/>
    </source>
</evidence>
<comment type="function">
    <text evidence="8">Involved in the transmission of sensory signals from the chemoreceptors to the flagellar motors. CheA is autophosphorylated; it can transfer its phosphate group to either CheB or CheY.</text>
</comment>
<dbReference type="Gene3D" id="2.30.30.40">
    <property type="entry name" value="SH3 Domains"/>
    <property type="match status" value="1"/>
</dbReference>
<keyword evidence="11" id="KW-0175">Coiled coil</keyword>
<dbReference type="PANTHER" id="PTHR43395">
    <property type="entry name" value="SENSOR HISTIDINE KINASE CHEA"/>
    <property type="match status" value="1"/>
</dbReference>
<evidence type="ECO:0000256" key="8">
    <source>
        <dbReference type="ARBA" id="ARBA00035100"/>
    </source>
</evidence>
<dbReference type="Pfam" id="PF01584">
    <property type="entry name" value="CheW"/>
    <property type="match status" value="1"/>
</dbReference>
<protein>
    <recommendedName>
        <fullName evidence="3">Chemotaxis protein CheA</fullName>
        <ecNumber evidence="2">2.7.13.3</ecNumber>
    </recommendedName>
</protein>
<evidence type="ECO:0000256" key="2">
    <source>
        <dbReference type="ARBA" id="ARBA00012438"/>
    </source>
</evidence>
<evidence type="ECO:0000259" key="15">
    <source>
        <dbReference type="PROSITE" id="PS50851"/>
    </source>
</evidence>
<feature type="compositionally biased region" description="Polar residues" evidence="12">
    <location>
        <begin position="578"/>
        <end position="594"/>
    </location>
</feature>
<evidence type="ECO:0000256" key="5">
    <source>
        <dbReference type="ARBA" id="ARBA00022679"/>
    </source>
</evidence>
<dbReference type="SUPFAM" id="SSF50341">
    <property type="entry name" value="CheW-like"/>
    <property type="match status" value="1"/>
</dbReference>
<evidence type="ECO:0000256" key="9">
    <source>
        <dbReference type="PROSITE-ProRule" id="PRU00110"/>
    </source>
</evidence>
<evidence type="ECO:0000313" key="17">
    <source>
        <dbReference type="EMBL" id="NNA78846.1"/>
    </source>
</evidence>
<dbReference type="PROSITE" id="PS50110">
    <property type="entry name" value="RESPONSE_REGULATORY"/>
    <property type="match status" value="1"/>
</dbReference>
<feature type="modified residue" description="Phosphohistidine" evidence="9">
    <location>
        <position position="788"/>
    </location>
</feature>
<organism evidence="17 18">
    <name type="scientific">Pseudomonas lactis</name>
    <dbReference type="NCBI Taxonomy" id="1615674"/>
    <lineage>
        <taxon>Bacteria</taxon>
        <taxon>Pseudomonadati</taxon>
        <taxon>Pseudomonadota</taxon>
        <taxon>Gammaproteobacteria</taxon>
        <taxon>Pseudomonadales</taxon>
        <taxon>Pseudomonadaceae</taxon>
        <taxon>Pseudomonas</taxon>
    </lineage>
</organism>
<feature type="region of interest" description="Disordered" evidence="12">
    <location>
        <begin position="570"/>
        <end position="611"/>
    </location>
</feature>
<dbReference type="SUPFAM" id="SSF52172">
    <property type="entry name" value="CheY-like"/>
    <property type="match status" value="1"/>
</dbReference>
<dbReference type="PROSITE" id="PS50894">
    <property type="entry name" value="HPT"/>
    <property type="match status" value="4"/>
</dbReference>
<dbReference type="SUPFAM" id="SSF55874">
    <property type="entry name" value="ATPase domain of HSP90 chaperone/DNA topoisomerase II/histidine kinase"/>
    <property type="match status" value="1"/>
</dbReference>
<dbReference type="SUPFAM" id="SSF47226">
    <property type="entry name" value="Histidine-containing phosphotransfer domain, HPT domain"/>
    <property type="match status" value="7"/>
</dbReference>
<accession>A0A7Y1MBP7</accession>
<dbReference type="Gene3D" id="3.30.565.10">
    <property type="entry name" value="Histidine kinase-like ATPase, C-terminal domain"/>
    <property type="match status" value="1"/>
</dbReference>
<feature type="coiled-coil region" evidence="11">
    <location>
        <begin position="1353"/>
        <end position="1387"/>
    </location>
</feature>
<dbReference type="GO" id="GO:0005737">
    <property type="term" value="C:cytoplasm"/>
    <property type="evidence" value="ECO:0007669"/>
    <property type="project" value="InterPro"/>
</dbReference>
<feature type="domain" description="Response regulatory" evidence="14">
    <location>
        <begin position="1818"/>
        <end position="1934"/>
    </location>
</feature>
<dbReference type="InterPro" id="IPR036061">
    <property type="entry name" value="CheW-like_dom_sf"/>
</dbReference>
<reference evidence="17 18" key="1">
    <citation type="journal article" date="2020" name="Front. Microbiol.">
        <title>Genetic Organization of the aprX-lipA2 Operon Affects the Proteolytic Potential of Pseudomonas Species in Milk.</title>
        <authorList>
            <person name="Maier C."/>
            <person name="Huptas C."/>
            <person name="von Neubeck M."/>
            <person name="Scherer S."/>
            <person name="Wenning M."/>
            <person name="Lucking G."/>
        </authorList>
    </citation>
    <scope>NUCLEOTIDE SEQUENCE [LARGE SCALE GENOMIC DNA]</scope>
    <source>
        <strain evidence="17 18">WS 5404</strain>
    </source>
</reference>
<dbReference type="GO" id="GO:0006935">
    <property type="term" value="P:chemotaxis"/>
    <property type="evidence" value="ECO:0007669"/>
    <property type="project" value="InterPro"/>
</dbReference>
<comment type="caution">
    <text evidence="17">The sequence shown here is derived from an EMBL/GenBank/DDBJ whole genome shotgun (WGS) entry which is preliminary data.</text>
</comment>
<dbReference type="GO" id="GO:0000155">
    <property type="term" value="F:phosphorelay sensor kinase activity"/>
    <property type="evidence" value="ECO:0007669"/>
    <property type="project" value="InterPro"/>
</dbReference>
<dbReference type="Pfam" id="PF02518">
    <property type="entry name" value="HATPase_c"/>
    <property type="match status" value="1"/>
</dbReference>
<dbReference type="SMART" id="SM00387">
    <property type="entry name" value="HATPase_c"/>
    <property type="match status" value="1"/>
</dbReference>
<feature type="domain" description="HPt" evidence="16">
    <location>
        <begin position="1180"/>
        <end position="1284"/>
    </location>
</feature>
<dbReference type="Gene3D" id="3.40.50.2300">
    <property type="match status" value="1"/>
</dbReference>
<evidence type="ECO:0000256" key="10">
    <source>
        <dbReference type="PROSITE-ProRule" id="PRU00169"/>
    </source>
</evidence>
<keyword evidence="7" id="KW-0902">Two-component regulatory system</keyword>
<dbReference type="CDD" id="cd00088">
    <property type="entry name" value="HPT"/>
    <property type="match status" value="4"/>
</dbReference>
<feature type="domain" description="HPt" evidence="16">
    <location>
        <begin position="742"/>
        <end position="845"/>
    </location>
</feature>
<dbReference type="InterPro" id="IPR008207">
    <property type="entry name" value="Sig_transdc_His_kin_Hpt_dom"/>
</dbReference>
<dbReference type="PANTHER" id="PTHR43395:SF8">
    <property type="entry name" value="HISTIDINE KINASE"/>
    <property type="match status" value="1"/>
</dbReference>
<dbReference type="FunFam" id="3.30.565.10:FF:000016">
    <property type="entry name" value="Chemotaxis protein CheA, putative"/>
    <property type="match status" value="1"/>
</dbReference>
<proteinExistence type="predicted"/>
<keyword evidence="6" id="KW-0418">Kinase</keyword>
<dbReference type="Gene3D" id="1.20.120.160">
    <property type="entry name" value="HPT domain"/>
    <property type="match status" value="6"/>
</dbReference>
<dbReference type="InterPro" id="IPR004358">
    <property type="entry name" value="Sig_transdc_His_kin-like_C"/>
</dbReference>
<dbReference type="SMART" id="SM01231">
    <property type="entry name" value="H-kinase_dim"/>
    <property type="match status" value="1"/>
</dbReference>
<feature type="domain" description="CheW-like" evidence="15">
    <location>
        <begin position="1656"/>
        <end position="1795"/>
    </location>
</feature>
<feature type="domain" description="HPt" evidence="16">
    <location>
        <begin position="1042"/>
        <end position="1146"/>
    </location>
</feature>
<evidence type="ECO:0000256" key="6">
    <source>
        <dbReference type="ARBA" id="ARBA00022777"/>
    </source>
</evidence>
<dbReference type="InterPro" id="IPR004105">
    <property type="entry name" value="CheA-like_dim"/>
</dbReference>
<name>A0A7Y1MBP7_9PSED</name>
<dbReference type="InterPro" id="IPR001789">
    <property type="entry name" value="Sig_transdc_resp-reg_receiver"/>
</dbReference>
<keyword evidence="5" id="KW-0808">Transferase</keyword>
<sequence>MVDRHDYVALEWVKGDIAETLKQARSALDAYVETHDDDALNECLAGIHQVHGALQMVEFYGAALLAEEIEELALALQAGHVGQRDESIRLLQQALGQLPLYLDRVHSARRDLPLVVLPLLNDLRSARGESLLSETSLFSPQLLLIEPLPEQALAQRATPDLHEQLRQWRHLLQQALAGLLREDHGPSNLEDMARVFARLEALCQGAPLLPLWQVTSALVEGMLTGVVANSPALRSLLKASDKQLKRLLVQGVNGINQPAPDELLKSLLFYVAKVTRPTPRMQSLKERYGLDEALPDSAVVDAERARLAGPDRNAMGSVLGALCEELVRVKERLDLFVRSDRQHTQDLDPLLAPLRQIADTLAVLGFGQPRKVIIDQLAVVLSLVQGQREPNDAVLMDVAGALLYVEATLAGMIGTVEPQSREDSRLPTTDLTQIHQLVIRESCQCLRQAKELVIDCIEADWDRQRLESLPELLSQVRGALAMIPLPRAASLMRGCTDYVDEQLMVNDAAPSAAQLGHFAEVVSSLEYYLERMLQDPDAAGEKVLELATQGLNALGYLPAEKPWRQALAAPEGALSEAAPSQSQFDALASPTSRLNPPALQRPGSLLPPPAGEEPIDDELREVFLEETDEVLDVLHRYLPDSADKTAQGEMRRAFHTLKGSGRMVRALVLAELAWAVENLLNRVLERSVALGPEVQQVLDEAVALLPELIADFASDDQRQRDEVDALAARAHALASGAVTSATEPHDPMLLEIFRNEAQGHLDSLEYFLQQAAEQMPLQVSDELQRALHTLKGSAYMAGVLPIAELARPLDHLTREYKAHRLPLGKDEVALLLEAQGLFQRGLRDLNTHPLAPINGAADLISRTQRLLDHQLAALLDAPTTGLRVKRDPHLITNFLAQGMDILLDAESLLRRWQQHPGDRQELTALLDELTTLGEGAHLADLHPIDALCEALLDLYGAVEESSLAVSARFFQEAEQAHDALINMLDQLAAGQEISPAPARLQALRELLDEALDPSATGLIKSDGSRALSISELGAATAQLDHATAMDDEIVEIFLEEAVDILDSAGQSLKRWLLEPENAAPLSSLQRDLHTLKGGARMAEIDPVGDLAHELECVYEGLVDRRYSYSVELSQALMASHERLAQQLDELQQQQPLSDGAELVERLRELRQASSPAAPAAVTPASGADPELLDIFLEEAADILDSSGSALVRWQAEPGNRQEVETLLRDLHTLKGGARMVEIGPIGDLAHELEFLYEGLSAGLLAPTPELFALLQGCHDRLAQMIDAVAEGLPVGSVDKLIERIKSLVHPSDEPVTPVALPAGKAEAVADPAADMVKISADLLDDLVNLAGETSIFRGRIEQQVKDARIALNEMETTIERMRDQLRRLDSETQGRLLSRQQAEAERLGYEEFDPLEMDRHSQLQQLARALSESASDLLDLKDTLERRNQDAHNLLQQQARINTELQEGLMRTRMVPFERMLPRLKRIVRQVAGELGKDVEFIVGNAEGEMDRNVLERMAAPLEHMLRNAVDHGLESREVRLAAGKAEKGRITLDLTHEGGDIVFDMRDDGAGVPLEAVRRKAIKRGLLAPHQEMSDRDVLQFILQPGFSTAEKITQISGRGVGMDVVHEEVRQLGGSMVIDSTPGMGVHFRIRLPFTVSVNRALMVHCADDQYAIPLNTIEGLVRVLPHELAGHYQQDPPHYEYAGQRYELFYLGDLLHTASRPKLLGQYQPVPVLLVHCNERRVAVHVDAMAGTREIVVKGLGPQFSGVQGVTGATILGDGHVVLIIDLLAHIRARQPALPAQVVDAPLILNDPLKKRPLLVLVVDDSVTVRKVTSRLLERNGMNVLTAKDGIDALAILEEHTPDLMLLDIEMPRMDGFEVAIQIRNDPRLMRLPIIMITSRTGQKHRDRAMAIGVNDYLGKPYQESVLLESIAYWSKSHA</sequence>
<dbReference type="PROSITE" id="PS50109">
    <property type="entry name" value="HIS_KIN"/>
    <property type="match status" value="1"/>
</dbReference>
<dbReference type="SMART" id="SM00260">
    <property type="entry name" value="CheW"/>
    <property type="match status" value="1"/>
</dbReference>
<comment type="catalytic activity">
    <reaction evidence="1">
        <text>ATP + protein L-histidine = ADP + protein N-phospho-L-histidine.</text>
        <dbReference type="EC" id="2.7.13.3"/>
    </reaction>
</comment>